<protein>
    <submittedName>
        <fullName evidence="2">Uncharacterized protein</fullName>
    </submittedName>
</protein>
<sequence>GHHGAVPGRGHRAARHQQARAAGSGRVARVHPHDQRSGAPAVPRGRSRNAGLHLL</sequence>
<evidence type="ECO:0000313" key="2">
    <source>
        <dbReference type="EMBL" id="CAA9371931.1"/>
    </source>
</evidence>
<name>A0A6J4MXK5_9BACT</name>
<dbReference type="EMBL" id="CADCTV010000980">
    <property type="protein sequence ID" value="CAA9371931.1"/>
    <property type="molecule type" value="Genomic_DNA"/>
</dbReference>
<feature type="compositionally biased region" description="Basic residues" evidence="1">
    <location>
        <begin position="1"/>
        <end position="18"/>
    </location>
</feature>
<feature type="non-terminal residue" evidence="2">
    <location>
        <position position="55"/>
    </location>
</feature>
<evidence type="ECO:0000256" key="1">
    <source>
        <dbReference type="SAM" id="MobiDB-lite"/>
    </source>
</evidence>
<feature type="region of interest" description="Disordered" evidence="1">
    <location>
        <begin position="1"/>
        <end position="55"/>
    </location>
</feature>
<reference evidence="2" key="1">
    <citation type="submission" date="2020-02" db="EMBL/GenBank/DDBJ databases">
        <authorList>
            <person name="Meier V. D."/>
        </authorList>
    </citation>
    <scope>NUCLEOTIDE SEQUENCE</scope>
    <source>
        <strain evidence="2">AVDCRST_MAG89</strain>
    </source>
</reference>
<dbReference type="AlphaFoldDB" id="A0A6J4MXK5"/>
<gene>
    <name evidence="2" type="ORF">AVDCRST_MAG89-4674</name>
</gene>
<proteinExistence type="predicted"/>
<feature type="non-terminal residue" evidence="2">
    <location>
        <position position="1"/>
    </location>
</feature>
<organism evidence="2">
    <name type="scientific">uncultured Gemmatimonadota bacterium</name>
    <dbReference type="NCBI Taxonomy" id="203437"/>
    <lineage>
        <taxon>Bacteria</taxon>
        <taxon>Pseudomonadati</taxon>
        <taxon>Gemmatimonadota</taxon>
        <taxon>environmental samples</taxon>
    </lineage>
</organism>
<accession>A0A6J4MXK5</accession>